<dbReference type="Proteomes" id="UP000186601">
    <property type="component" value="Unassembled WGS sequence"/>
</dbReference>
<protein>
    <submittedName>
        <fullName evidence="2">Uncharacterized protein</fullName>
    </submittedName>
</protein>
<feature type="region of interest" description="Disordered" evidence="1">
    <location>
        <begin position="127"/>
        <end position="165"/>
    </location>
</feature>
<dbReference type="AlphaFoldDB" id="A0A2R6PC19"/>
<sequence length="267" mass="30202">MVNPPCVCRCDHKKHAQQISNGLLINPGYSQDRSHDGLPEFANICEDGDQYLLKLPVQYLWHPIFRVSLKPLCSHHTLDMLDLNGFQVYLRLRSGYTVAHDPATVERLGTTVFADVKVTRQVTSIANEDTSKQSASISDQASESSADELEDECTSNEPASIDADARLSPEIPLALSLKRSRSHLSEAVPKPKRLRRDTISNPENNGEDEELHIQTERLIEEYRQVEDEGVRLENLVYHALNDKIQARRVRNKELSALASKFECKQED</sequence>
<gene>
    <name evidence="2" type="ORF">PHLCEN_2v4989</name>
</gene>
<dbReference type="EMBL" id="MLYV02000502">
    <property type="protein sequence ID" value="PSR88840.1"/>
    <property type="molecule type" value="Genomic_DNA"/>
</dbReference>
<comment type="caution">
    <text evidence="2">The sequence shown here is derived from an EMBL/GenBank/DDBJ whole genome shotgun (WGS) entry which is preliminary data.</text>
</comment>
<keyword evidence="3" id="KW-1185">Reference proteome</keyword>
<evidence type="ECO:0000313" key="3">
    <source>
        <dbReference type="Proteomes" id="UP000186601"/>
    </source>
</evidence>
<proteinExistence type="predicted"/>
<feature type="region of interest" description="Disordered" evidence="1">
    <location>
        <begin position="182"/>
        <end position="210"/>
    </location>
</feature>
<reference evidence="2 3" key="1">
    <citation type="submission" date="2018-02" db="EMBL/GenBank/DDBJ databases">
        <title>Genome sequence of the basidiomycete white-rot fungus Phlebia centrifuga.</title>
        <authorList>
            <person name="Granchi Z."/>
            <person name="Peng M."/>
            <person name="de Vries R.P."/>
            <person name="Hilden K."/>
            <person name="Makela M.R."/>
            <person name="Grigoriev I."/>
            <person name="Riley R."/>
        </authorList>
    </citation>
    <scope>NUCLEOTIDE SEQUENCE [LARGE SCALE GENOMIC DNA]</scope>
    <source>
        <strain evidence="2 3">FBCC195</strain>
    </source>
</reference>
<evidence type="ECO:0000313" key="2">
    <source>
        <dbReference type="EMBL" id="PSR88840.1"/>
    </source>
</evidence>
<feature type="compositionally biased region" description="Low complexity" evidence="1">
    <location>
        <begin position="134"/>
        <end position="144"/>
    </location>
</feature>
<name>A0A2R6PC19_9APHY</name>
<accession>A0A2R6PC19</accession>
<organism evidence="2 3">
    <name type="scientific">Hermanssonia centrifuga</name>
    <dbReference type="NCBI Taxonomy" id="98765"/>
    <lineage>
        <taxon>Eukaryota</taxon>
        <taxon>Fungi</taxon>
        <taxon>Dikarya</taxon>
        <taxon>Basidiomycota</taxon>
        <taxon>Agaricomycotina</taxon>
        <taxon>Agaricomycetes</taxon>
        <taxon>Polyporales</taxon>
        <taxon>Meruliaceae</taxon>
        <taxon>Hermanssonia</taxon>
    </lineage>
</organism>
<feature type="compositionally biased region" description="Acidic residues" evidence="1">
    <location>
        <begin position="145"/>
        <end position="154"/>
    </location>
</feature>
<evidence type="ECO:0000256" key="1">
    <source>
        <dbReference type="SAM" id="MobiDB-lite"/>
    </source>
</evidence>